<evidence type="ECO:0000313" key="3">
    <source>
        <dbReference type="EMBL" id="JAS08569.1"/>
    </source>
</evidence>
<sequence>MVRVLKDSILWLVIHFHFNLVHAVSKGKNNEPTTESSSSRSGSGSSSSEQGTLPPIEMTKKDKLYLDVMMRYVNIISVERKSFKTIITKNATQEQIKDAYEKLRKEELKLYGSAKKLMKIKYKKHKYFKPLNEFLKLMKKKSDIHLKDVETRQKMMDTVMRGIYTNRKRIYKLKVLRIML</sequence>
<accession>A0A1B6C5K1</accession>
<feature type="signal peptide" evidence="2">
    <location>
        <begin position="1"/>
        <end position="23"/>
    </location>
</feature>
<name>A0A1B6C5K1_9HEMI</name>
<keyword evidence="2" id="KW-0732">Signal</keyword>
<dbReference type="AlphaFoldDB" id="A0A1B6C5K1"/>
<proteinExistence type="predicted"/>
<reference evidence="3" key="1">
    <citation type="submission" date="2015-12" db="EMBL/GenBank/DDBJ databases">
        <title>De novo transcriptome assembly of four potential Pierce s Disease insect vectors from Arizona vineyards.</title>
        <authorList>
            <person name="Tassone E.E."/>
        </authorList>
    </citation>
    <scope>NUCLEOTIDE SEQUENCE</scope>
</reference>
<feature type="chain" id="PRO_5008580120" evidence="2">
    <location>
        <begin position="24"/>
        <end position="180"/>
    </location>
</feature>
<dbReference type="EMBL" id="GEDC01028729">
    <property type="protein sequence ID" value="JAS08569.1"/>
    <property type="molecule type" value="Transcribed_RNA"/>
</dbReference>
<feature type="region of interest" description="Disordered" evidence="1">
    <location>
        <begin position="27"/>
        <end position="54"/>
    </location>
</feature>
<protein>
    <submittedName>
        <fullName evidence="3">Uncharacterized protein</fullName>
    </submittedName>
</protein>
<evidence type="ECO:0000256" key="2">
    <source>
        <dbReference type="SAM" id="SignalP"/>
    </source>
</evidence>
<organism evidence="3">
    <name type="scientific">Clastoptera arizonana</name>
    <name type="common">Arizona spittle bug</name>
    <dbReference type="NCBI Taxonomy" id="38151"/>
    <lineage>
        <taxon>Eukaryota</taxon>
        <taxon>Metazoa</taxon>
        <taxon>Ecdysozoa</taxon>
        <taxon>Arthropoda</taxon>
        <taxon>Hexapoda</taxon>
        <taxon>Insecta</taxon>
        <taxon>Pterygota</taxon>
        <taxon>Neoptera</taxon>
        <taxon>Paraneoptera</taxon>
        <taxon>Hemiptera</taxon>
        <taxon>Auchenorrhyncha</taxon>
        <taxon>Cercopoidea</taxon>
        <taxon>Clastopteridae</taxon>
        <taxon>Clastoptera</taxon>
    </lineage>
</organism>
<evidence type="ECO:0000256" key="1">
    <source>
        <dbReference type="SAM" id="MobiDB-lite"/>
    </source>
</evidence>
<feature type="compositionally biased region" description="Low complexity" evidence="1">
    <location>
        <begin position="36"/>
        <end position="48"/>
    </location>
</feature>
<gene>
    <name evidence="3" type="ORF">g.8519</name>
</gene>